<evidence type="ECO:0000313" key="1">
    <source>
        <dbReference type="EMBL" id="EAT87027.1"/>
    </source>
</evidence>
<protein>
    <submittedName>
        <fullName evidence="1">Uncharacterized protein</fullName>
    </submittedName>
</protein>
<dbReference type="Proteomes" id="UP000001055">
    <property type="component" value="Unassembled WGS sequence"/>
</dbReference>
<dbReference type="EMBL" id="CH445332">
    <property type="protein sequence ID" value="EAT87027.1"/>
    <property type="molecule type" value="Genomic_DNA"/>
</dbReference>
<accession>Q0UQK1</accession>
<dbReference type="AlphaFoldDB" id="Q0UQK1"/>
<name>Q0UQK1_PHANO</name>
<dbReference type="InParanoid" id="Q0UQK1"/>
<sequence length="57" mass="6337">MKNFGSAQSEHSGLQLRRGLGRALGRRCAKRDLVASRGLKRLSEPWALRTSALCLQE</sequence>
<proteinExistence type="predicted"/>
<dbReference type="KEGG" id="pno:SNOG_05963"/>
<dbReference type="GeneID" id="5973229"/>
<evidence type="ECO:0000313" key="2">
    <source>
        <dbReference type="Proteomes" id="UP000001055"/>
    </source>
</evidence>
<gene>
    <name evidence="1" type="ORF">SNOG_05963</name>
</gene>
<organism evidence="1 2">
    <name type="scientific">Phaeosphaeria nodorum (strain SN15 / ATCC MYA-4574 / FGSC 10173)</name>
    <name type="common">Glume blotch fungus</name>
    <name type="synonym">Parastagonospora nodorum</name>
    <dbReference type="NCBI Taxonomy" id="321614"/>
    <lineage>
        <taxon>Eukaryota</taxon>
        <taxon>Fungi</taxon>
        <taxon>Dikarya</taxon>
        <taxon>Ascomycota</taxon>
        <taxon>Pezizomycotina</taxon>
        <taxon>Dothideomycetes</taxon>
        <taxon>Pleosporomycetidae</taxon>
        <taxon>Pleosporales</taxon>
        <taxon>Pleosporineae</taxon>
        <taxon>Phaeosphaeriaceae</taxon>
        <taxon>Parastagonospora</taxon>
    </lineage>
</organism>
<reference evidence="2" key="1">
    <citation type="journal article" date="2007" name="Plant Cell">
        <title>Dothideomycete-plant interactions illuminated by genome sequencing and EST analysis of the wheat pathogen Stagonospora nodorum.</title>
        <authorList>
            <person name="Hane J.K."/>
            <person name="Lowe R.G."/>
            <person name="Solomon P.S."/>
            <person name="Tan K.C."/>
            <person name="Schoch C.L."/>
            <person name="Spatafora J.W."/>
            <person name="Crous P.W."/>
            <person name="Kodira C."/>
            <person name="Birren B.W."/>
            <person name="Galagan J.E."/>
            <person name="Torriani S.F."/>
            <person name="McDonald B.A."/>
            <person name="Oliver R.P."/>
        </authorList>
    </citation>
    <scope>NUCLEOTIDE SEQUENCE [LARGE SCALE GENOMIC DNA]</scope>
    <source>
        <strain evidence="2">SN15 / ATCC MYA-4574 / FGSC 10173</strain>
    </source>
</reference>
<dbReference type="RefSeq" id="XP_001796352.1">
    <property type="nucleotide sequence ID" value="XM_001796300.1"/>
</dbReference>